<sequence length="168" mass="19234">MIWHLVALAAAGLGAAGIGFLLRAASGRKLPKWIVPVFAGMGMLTYQIYYEYYWFEHKQSQLPASSVVVATEQQQAIWRPWTYLLPMTVGFSVVDRSNLAEVQLDDNQIKRFILYRFQKEYVDLVSHQPHLLNCDTQELVPEADDGSLRPELMRKLDSDDPLYLAVCR</sequence>
<keyword evidence="1" id="KW-0812">Transmembrane</keyword>
<keyword evidence="1" id="KW-1133">Transmembrane helix</keyword>
<gene>
    <name evidence="2" type="ORF">C2846_07775</name>
</gene>
<reference evidence="2 3" key="1">
    <citation type="submission" date="2018-06" db="EMBL/GenBank/DDBJ databases">
        <title>Pseudomonas jilinensis sp. nov., isolated from the production water of Jilin Oilfield in China.</title>
        <authorList>
            <person name="Wang J."/>
        </authorList>
    </citation>
    <scope>NUCLEOTIDE SEQUENCE [LARGE SCALE GENOMIC DNA]</scope>
    <source>
        <strain evidence="2 3">JS15-10A1</strain>
    </source>
</reference>
<protein>
    <submittedName>
        <fullName evidence="2">Uncharacterized protein</fullName>
    </submittedName>
</protein>
<dbReference type="EMBL" id="QJSA01000006">
    <property type="protein sequence ID" value="RHW21419.1"/>
    <property type="molecule type" value="Genomic_DNA"/>
</dbReference>
<evidence type="ECO:0000256" key="1">
    <source>
        <dbReference type="SAM" id="Phobius"/>
    </source>
</evidence>
<evidence type="ECO:0000313" key="3">
    <source>
        <dbReference type="Proteomes" id="UP000265745"/>
    </source>
</evidence>
<dbReference type="OrthoDB" id="8601734at2"/>
<feature type="transmembrane region" description="Helical" evidence="1">
    <location>
        <begin position="34"/>
        <end position="55"/>
    </location>
</feature>
<evidence type="ECO:0000313" key="2">
    <source>
        <dbReference type="EMBL" id="RHW21419.1"/>
    </source>
</evidence>
<accession>A0A396RY74</accession>
<dbReference type="Proteomes" id="UP000265745">
    <property type="component" value="Unassembled WGS sequence"/>
</dbReference>
<keyword evidence="1" id="KW-0472">Membrane</keyword>
<name>A0A396RY74_9PSED</name>
<dbReference type="RefSeq" id="WP_119701161.1">
    <property type="nucleotide sequence ID" value="NZ_QJSA01000006.1"/>
</dbReference>
<dbReference type="AlphaFoldDB" id="A0A396RY74"/>
<proteinExistence type="predicted"/>
<comment type="caution">
    <text evidence="2">The sequence shown here is derived from an EMBL/GenBank/DDBJ whole genome shotgun (WGS) entry which is preliminary data.</text>
</comment>
<keyword evidence="3" id="KW-1185">Reference proteome</keyword>
<organism evidence="2 3">
    <name type="scientific">Pseudomonas jilinensis</name>
    <dbReference type="NCBI Taxonomy" id="2078689"/>
    <lineage>
        <taxon>Bacteria</taxon>
        <taxon>Pseudomonadati</taxon>
        <taxon>Pseudomonadota</taxon>
        <taxon>Gammaproteobacteria</taxon>
        <taxon>Pseudomonadales</taxon>
        <taxon>Pseudomonadaceae</taxon>
        <taxon>Pseudomonas</taxon>
    </lineage>
</organism>